<organism evidence="1">
    <name type="scientific">Lepeophtheirus salmonis</name>
    <name type="common">Salmon louse</name>
    <name type="synonym">Caligus salmonis</name>
    <dbReference type="NCBI Taxonomy" id="72036"/>
    <lineage>
        <taxon>Eukaryota</taxon>
        <taxon>Metazoa</taxon>
        <taxon>Ecdysozoa</taxon>
        <taxon>Arthropoda</taxon>
        <taxon>Crustacea</taxon>
        <taxon>Multicrustacea</taxon>
        <taxon>Hexanauplia</taxon>
        <taxon>Copepoda</taxon>
        <taxon>Siphonostomatoida</taxon>
        <taxon>Caligidae</taxon>
        <taxon>Lepeophtheirus</taxon>
    </lineage>
</organism>
<dbReference type="AlphaFoldDB" id="A0A0K2U217"/>
<name>A0A0K2U217_LEPSM</name>
<dbReference type="EMBL" id="HACA01014616">
    <property type="protein sequence ID" value="CDW31977.1"/>
    <property type="molecule type" value="Transcribed_RNA"/>
</dbReference>
<protein>
    <submittedName>
        <fullName evidence="1">Uncharacterized protein</fullName>
    </submittedName>
</protein>
<proteinExistence type="predicted"/>
<sequence length="74" mass="8363">MPINCVAKVGTNVLSVFHALVKTGPDKMNSSRVTTPIYTTFSCIIISPLERDMNDSYFVICYTKKYAISFFIFL</sequence>
<reference evidence="1" key="1">
    <citation type="submission" date="2014-05" db="EMBL/GenBank/DDBJ databases">
        <authorList>
            <person name="Chronopoulou M."/>
        </authorList>
    </citation>
    <scope>NUCLEOTIDE SEQUENCE</scope>
    <source>
        <tissue evidence="1">Whole organism</tissue>
    </source>
</reference>
<evidence type="ECO:0000313" key="1">
    <source>
        <dbReference type="EMBL" id="CDW31977.1"/>
    </source>
</evidence>
<accession>A0A0K2U217</accession>